<protein>
    <submittedName>
        <fullName evidence="1">Uncharacterized protein</fullName>
    </submittedName>
</protein>
<proteinExistence type="predicted"/>
<organism evidence="1">
    <name type="scientific">Octopus bimaculoides</name>
    <name type="common">California two-spotted octopus</name>
    <dbReference type="NCBI Taxonomy" id="37653"/>
    <lineage>
        <taxon>Eukaryota</taxon>
        <taxon>Metazoa</taxon>
        <taxon>Spiralia</taxon>
        <taxon>Lophotrochozoa</taxon>
        <taxon>Mollusca</taxon>
        <taxon>Cephalopoda</taxon>
        <taxon>Coleoidea</taxon>
        <taxon>Octopodiformes</taxon>
        <taxon>Octopoda</taxon>
        <taxon>Incirrata</taxon>
        <taxon>Octopodidae</taxon>
        <taxon>Octopus</taxon>
    </lineage>
</organism>
<accession>A0A0L8IH62</accession>
<dbReference type="AlphaFoldDB" id="A0A0L8IH62"/>
<gene>
    <name evidence="1" type="ORF">OCBIM_22031815mg</name>
</gene>
<name>A0A0L8IH62_OCTBM</name>
<dbReference type="EMBL" id="KQ415726">
    <property type="protein sequence ID" value="KOG00810.1"/>
    <property type="molecule type" value="Genomic_DNA"/>
</dbReference>
<sequence length="73" mass="8936">MYIRKNKKPCIYGFNVFFHKRCIVLFPHFSSFHRANYSNMFDCLFFKGRAFLIINYYCLCINKYIPFQQLCLV</sequence>
<reference evidence="1" key="1">
    <citation type="submission" date="2015-07" db="EMBL/GenBank/DDBJ databases">
        <title>MeaNS - Measles Nucleotide Surveillance Program.</title>
        <authorList>
            <person name="Tran T."/>
            <person name="Druce J."/>
        </authorList>
    </citation>
    <scope>NUCLEOTIDE SEQUENCE</scope>
    <source>
        <strain evidence="1">UCB-OBI-ISO-001</strain>
        <tissue evidence="1">Gonad</tissue>
    </source>
</reference>
<evidence type="ECO:0000313" key="1">
    <source>
        <dbReference type="EMBL" id="KOG00810.1"/>
    </source>
</evidence>